<evidence type="ECO:0000313" key="2">
    <source>
        <dbReference type="Proteomes" id="UP000267606"/>
    </source>
</evidence>
<dbReference type="SUPFAM" id="SSF81442">
    <property type="entry name" value="Cytochrome c oxidase subunit I-like"/>
    <property type="match status" value="1"/>
</dbReference>
<protein>
    <submittedName>
        <fullName evidence="3">Secreted protein</fullName>
    </submittedName>
</protein>
<dbReference type="AlphaFoldDB" id="A0A183HCF6"/>
<accession>A0A183HCF6</accession>
<organism evidence="3">
    <name type="scientific">Onchocerca flexuosa</name>
    <dbReference type="NCBI Taxonomy" id="387005"/>
    <lineage>
        <taxon>Eukaryota</taxon>
        <taxon>Metazoa</taxon>
        <taxon>Ecdysozoa</taxon>
        <taxon>Nematoda</taxon>
        <taxon>Chromadorea</taxon>
        <taxon>Rhabditida</taxon>
        <taxon>Spirurina</taxon>
        <taxon>Spiruromorpha</taxon>
        <taxon>Filarioidea</taxon>
        <taxon>Onchocercidae</taxon>
        <taxon>Onchocerca</taxon>
    </lineage>
</organism>
<reference evidence="1 2" key="2">
    <citation type="submission" date="2018-11" db="EMBL/GenBank/DDBJ databases">
        <authorList>
            <consortium name="Pathogen Informatics"/>
        </authorList>
    </citation>
    <scope>NUCLEOTIDE SEQUENCE [LARGE SCALE GENOMIC DNA]</scope>
</reference>
<name>A0A183HCF6_9BILA</name>
<keyword evidence="2" id="KW-1185">Reference proteome</keyword>
<gene>
    <name evidence="1" type="ORF">OFLC_LOCUS5169</name>
</gene>
<evidence type="ECO:0000313" key="1">
    <source>
        <dbReference type="EMBL" id="VDO42261.1"/>
    </source>
</evidence>
<sequence>MQPLGIILSAASLDIILHDTYCVVAHFHYTLRCGEKLRVFESREALRYFQFQTVYSRIARCFCFLTKKISEETRQVDKVTL</sequence>
<dbReference type="EMBL" id="UZAJ01004300">
    <property type="protein sequence ID" value="VDO42261.1"/>
    <property type="molecule type" value="Genomic_DNA"/>
</dbReference>
<dbReference type="InterPro" id="IPR036927">
    <property type="entry name" value="Cyt_c_oxase-like_su1_sf"/>
</dbReference>
<dbReference type="Proteomes" id="UP000267606">
    <property type="component" value="Unassembled WGS sequence"/>
</dbReference>
<reference evidence="3" key="1">
    <citation type="submission" date="2016-06" db="UniProtKB">
        <authorList>
            <consortium name="WormBaseParasite"/>
        </authorList>
    </citation>
    <scope>IDENTIFICATION</scope>
</reference>
<dbReference type="STRING" id="387005.A0A183HCF6"/>
<dbReference type="WBParaSite" id="OFLC_0000516701-mRNA-1">
    <property type="protein sequence ID" value="OFLC_0000516701-mRNA-1"/>
    <property type="gene ID" value="OFLC_0000516701"/>
</dbReference>
<evidence type="ECO:0000313" key="3">
    <source>
        <dbReference type="WBParaSite" id="OFLC_0000516701-mRNA-1"/>
    </source>
</evidence>
<dbReference type="Gene3D" id="1.20.210.10">
    <property type="entry name" value="Cytochrome c oxidase-like, subunit I domain"/>
    <property type="match status" value="1"/>
</dbReference>
<proteinExistence type="predicted"/>